<dbReference type="CDD" id="cd00609">
    <property type="entry name" value="AAT_like"/>
    <property type="match status" value="1"/>
</dbReference>
<dbReference type="InterPro" id="IPR050596">
    <property type="entry name" value="AspAT/PAT-like"/>
</dbReference>
<keyword evidence="8" id="KW-1185">Reference proteome</keyword>
<evidence type="ECO:0000313" key="7">
    <source>
        <dbReference type="EMBL" id="TQD76905.1"/>
    </source>
</evidence>
<feature type="domain" description="Aminotransferase class I/classII large" evidence="6">
    <location>
        <begin position="33"/>
        <end position="380"/>
    </location>
</feature>
<keyword evidence="5" id="KW-0663">Pyridoxal phosphate</keyword>
<evidence type="ECO:0000259" key="6">
    <source>
        <dbReference type="Pfam" id="PF00155"/>
    </source>
</evidence>
<comment type="caution">
    <text evidence="7">The sequence shown here is derived from an EMBL/GenBank/DDBJ whole genome shotgun (WGS) entry which is preliminary data.</text>
</comment>
<evidence type="ECO:0000313" key="8">
    <source>
        <dbReference type="Proteomes" id="UP000315295"/>
    </source>
</evidence>
<evidence type="ECO:0000256" key="4">
    <source>
        <dbReference type="ARBA" id="ARBA00022679"/>
    </source>
</evidence>
<organism evidence="7 8">
    <name type="scientific">Malus baccata</name>
    <name type="common">Siberian crab apple</name>
    <name type="synonym">Pyrus baccata</name>
    <dbReference type="NCBI Taxonomy" id="106549"/>
    <lineage>
        <taxon>Eukaryota</taxon>
        <taxon>Viridiplantae</taxon>
        <taxon>Streptophyta</taxon>
        <taxon>Embryophyta</taxon>
        <taxon>Tracheophyta</taxon>
        <taxon>Spermatophyta</taxon>
        <taxon>Magnoliopsida</taxon>
        <taxon>eudicotyledons</taxon>
        <taxon>Gunneridae</taxon>
        <taxon>Pentapetalae</taxon>
        <taxon>rosids</taxon>
        <taxon>fabids</taxon>
        <taxon>Rosales</taxon>
        <taxon>Rosaceae</taxon>
        <taxon>Amygdaloideae</taxon>
        <taxon>Maleae</taxon>
        <taxon>Malus</taxon>
    </lineage>
</organism>
<dbReference type="GO" id="GO:0006520">
    <property type="term" value="P:amino acid metabolic process"/>
    <property type="evidence" value="ECO:0007669"/>
    <property type="project" value="InterPro"/>
</dbReference>
<dbReference type="STRING" id="106549.A0A540KRP9"/>
<evidence type="ECO:0000256" key="2">
    <source>
        <dbReference type="ARBA" id="ARBA00007441"/>
    </source>
</evidence>
<protein>
    <recommendedName>
        <fullName evidence="6">Aminotransferase class I/classII large domain-containing protein</fullName>
    </recommendedName>
</protein>
<gene>
    <name evidence="7" type="ORF">C1H46_037559</name>
</gene>
<dbReference type="InterPro" id="IPR004838">
    <property type="entry name" value="NHTrfase_class1_PyrdxlP-BS"/>
</dbReference>
<dbReference type="InterPro" id="IPR015421">
    <property type="entry name" value="PyrdxlP-dep_Trfase_major"/>
</dbReference>
<dbReference type="PANTHER" id="PTHR46383:SF5">
    <property type="entry name" value="AMINOTRANSFERASE CLASS I_CLASSII DOMAIN-CONTAINING PROTEIN"/>
    <property type="match status" value="1"/>
</dbReference>
<keyword evidence="4" id="KW-0808">Transferase</keyword>
<comment type="similarity">
    <text evidence="2">Belongs to the class-I pyridoxal-phosphate-dependent aminotransferase family.</text>
</comment>
<dbReference type="PROSITE" id="PS00105">
    <property type="entry name" value="AA_TRANSFER_CLASS_1"/>
    <property type="match status" value="1"/>
</dbReference>
<dbReference type="AlphaFoldDB" id="A0A540KRP9"/>
<dbReference type="Pfam" id="PF00155">
    <property type="entry name" value="Aminotran_1_2"/>
    <property type="match status" value="1"/>
</dbReference>
<dbReference type="EMBL" id="VIEB01001003">
    <property type="protein sequence ID" value="TQD76905.1"/>
    <property type="molecule type" value="Genomic_DNA"/>
</dbReference>
<dbReference type="InterPro" id="IPR015424">
    <property type="entry name" value="PyrdxlP-dep_Trfase"/>
</dbReference>
<evidence type="ECO:0000256" key="1">
    <source>
        <dbReference type="ARBA" id="ARBA00001933"/>
    </source>
</evidence>
<dbReference type="Gene3D" id="3.40.640.10">
    <property type="entry name" value="Type I PLP-dependent aspartate aminotransferase-like (Major domain)"/>
    <property type="match status" value="1"/>
</dbReference>
<dbReference type="GO" id="GO:0008483">
    <property type="term" value="F:transaminase activity"/>
    <property type="evidence" value="ECO:0007669"/>
    <property type="project" value="UniProtKB-KW"/>
</dbReference>
<proteinExistence type="inferred from homology"/>
<dbReference type="SUPFAM" id="SSF53383">
    <property type="entry name" value="PLP-dependent transferases"/>
    <property type="match status" value="1"/>
</dbReference>
<keyword evidence="3" id="KW-0032">Aminotransferase</keyword>
<dbReference type="PANTHER" id="PTHR46383">
    <property type="entry name" value="ASPARTATE AMINOTRANSFERASE"/>
    <property type="match status" value="1"/>
</dbReference>
<name>A0A540KRP9_MALBA</name>
<evidence type="ECO:0000256" key="5">
    <source>
        <dbReference type="ARBA" id="ARBA00022898"/>
    </source>
</evidence>
<reference evidence="7 8" key="1">
    <citation type="journal article" date="2019" name="G3 (Bethesda)">
        <title>Sequencing of a Wild Apple (Malus baccata) Genome Unravels the Differences Between Cultivated and Wild Apple Species Regarding Disease Resistance and Cold Tolerance.</title>
        <authorList>
            <person name="Chen X."/>
        </authorList>
    </citation>
    <scope>NUCLEOTIDE SEQUENCE [LARGE SCALE GENOMIC DNA]</scope>
    <source>
        <strain evidence="8">cv. Shandingzi</strain>
        <tissue evidence="7">Leaves</tissue>
    </source>
</reference>
<evidence type="ECO:0000256" key="3">
    <source>
        <dbReference type="ARBA" id="ARBA00022576"/>
    </source>
</evidence>
<dbReference type="Proteomes" id="UP000315295">
    <property type="component" value="Unassembled WGS sequence"/>
</dbReference>
<comment type="cofactor">
    <cofactor evidence="1">
        <name>pyridoxal 5'-phosphate</name>
        <dbReference type="ChEBI" id="CHEBI:597326"/>
    </cofactor>
</comment>
<sequence length="394" mass="43729">MGSYGQLARRAVETNMPIMVQIQQLVRGAKNAVSLAQGVVYWQPPKEALDKVRELVWEPSISRYGADEGIPELREALVQKLHRENKLYKSSVMVTAGANQAFVNLALTLCDAGDSVVMFAPYYFNAYMSFQMTGVTNILVGPGHPKTLYPDADWLEKTLSETKPTPKLVTVVNPGNPSGTYIPDSLLKRISDICRDAGSWLVVDNTYEYFMYDDLKHTCVEGNHIINIFSFSKAYGMMGWRVGYIAYPSEVEGFGTQLLKVQDNIPICASIISQHLALYSLEMGPEWVTERVKGLVKNREIVLEALSPLGDNAVKGGEGAIYLWAKLPDKYVDDDKFVHWLAHRHGVVVIPGSACGCPGNVRISFGGLVEDDCKAAAERLRRGFEELIRDGMVE</sequence>
<accession>A0A540KRP9</accession>
<dbReference type="InterPro" id="IPR004839">
    <property type="entry name" value="Aminotransferase_I/II_large"/>
</dbReference>
<dbReference type="GO" id="GO:0030170">
    <property type="term" value="F:pyridoxal phosphate binding"/>
    <property type="evidence" value="ECO:0007669"/>
    <property type="project" value="InterPro"/>
</dbReference>